<evidence type="ECO:0000256" key="4">
    <source>
        <dbReference type="ARBA" id="ARBA00023163"/>
    </source>
</evidence>
<keyword evidence="4" id="KW-0804">Transcription</keyword>
<dbReference type="GO" id="GO:0016987">
    <property type="term" value="F:sigma factor activity"/>
    <property type="evidence" value="ECO:0007669"/>
    <property type="project" value="UniProtKB-KW"/>
</dbReference>
<feature type="domain" description="RNA polymerase sigma-70 region 2" evidence="5">
    <location>
        <begin position="34"/>
        <end position="99"/>
    </location>
</feature>
<evidence type="ECO:0000256" key="1">
    <source>
        <dbReference type="ARBA" id="ARBA00010641"/>
    </source>
</evidence>
<keyword evidence="2" id="KW-0805">Transcription regulation</keyword>
<dbReference type="InterPro" id="IPR036388">
    <property type="entry name" value="WH-like_DNA-bd_sf"/>
</dbReference>
<dbReference type="PANTHER" id="PTHR43133:SF46">
    <property type="entry name" value="RNA POLYMERASE SIGMA-70 FACTOR ECF SUBFAMILY"/>
    <property type="match status" value="1"/>
</dbReference>
<keyword evidence="3" id="KW-0731">Sigma factor</keyword>
<dbReference type="NCBIfam" id="TIGR02937">
    <property type="entry name" value="sigma70-ECF"/>
    <property type="match status" value="1"/>
</dbReference>
<evidence type="ECO:0000259" key="6">
    <source>
        <dbReference type="Pfam" id="PF08281"/>
    </source>
</evidence>
<sequence>MAVFINLQRYYKMDKTQIWVNGLIAGSYKDFTSLYQFYSPQLYAFVFNLSRSDSITKDIVQETFIKVWEKKSLINDSLSFKSFLFTIARNRLLNTIRKQINDPVFIEYIQVNIEEEAVDCSYENKIDFDEFNRLLQIAKQKLPPRQAQIFELNKEQALSVQEIAQSLQITEQVVRNQLSVALRLLRNEMKKFAYLFAVFF</sequence>
<dbReference type="Proteomes" id="UP000190852">
    <property type="component" value="Unassembled WGS sequence"/>
</dbReference>
<dbReference type="InterPro" id="IPR013325">
    <property type="entry name" value="RNA_pol_sigma_r2"/>
</dbReference>
<gene>
    <name evidence="7" type="ORF">SAMN05660349_01172</name>
</gene>
<dbReference type="InterPro" id="IPR039425">
    <property type="entry name" value="RNA_pol_sigma-70-like"/>
</dbReference>
<dbReference type="Pfam" id="PF08281">
    <property type="entry name" value="Sigma70_r4_2"/>
    <property type="match status" value="1"/>
</dbReference>
<comment type="similarity">
    <text evidence="1">Belongs to the sigma-70 factor family. ECF subfamily.</text>
</comment>
<keyword evidence="8" id="KW-1185">Reference proteome</keyword>
<evidence type="ECO:0000313" key="7">
    <source>
        <dbReference type="EMBL" id="SKB43743.1"/>
    </source>
</evidence>
<dbReference type="InterPro" id="IPR014284">
    <property type="entry name" value="RNA_pol_sigma-70_dom"/>
</dbReference>
<dbReference type="AlphaFoldDB" id="A0A1T5BA32"/>
<name>A0A1T5BA32_9BACT</name>
<dbReference type="Gene3D" id="1.10.10.10">
    <property type="entry name" value="Winged helix-like DNA-binding domain superfamily/Winged helix DNA-binding domain"/>
    <property type="match status" value="1"/>
</dbReference>
<dbReference type="InterPro" id="IPR013249">
    <property type="entry name" value="RNA_pol_sigma70_r4_t2"/>
</dbReference>
<dbReference type="Pfam" id="PF04542">
    <property type="entry name" value="Sigma70_r2"/>
    <property type="match status" value="1"/>
</dbReference>
<dbReference type="SUPFAM" id="SSF88659">
    <property type="entry name" value="Sigma3 and sigma4 domains of RNA polymerase sigma factors"/>
    <property type="match status" value="1"/>
</dbReference>
<evidence type="ECO:0000256" key="2">
    <source>
        <dbReference type="ARBA" id="ARBA00023015"/>
    </source>
</evidence>
<dbReference type="SUPFAM" id="SSF88946">
    <property type="entry name" value="Sigma2 domain of RNA polymerase sigma factors"/>
    <property type="match status" value="1"/>
</dbReference>
<accession>A0A1T5BA32</accession>
<evidence type="ECO:0000259" key="5">
    <source>
        <dbReference type="Pfam" id="PF04542"/>
    </source>
</evidence>
<evidence type="ECO:0000256" key="3">
    <source>
        <dbReference type="ARBA" id="ARBA00023082"/>
    </source>
</evidence>
<dbReference type="Gene3D" id="1.10.1740.10">
    <property type="match status" value="1"/>
</dbReference>
<dbReference type="InterPro" id="IPR007627">
    <property type="entry name" value="RNA_pol_sigma70_r2"/>
</dbReference>
<feature type="domain" description="RNA polymerase sigma factor 70 region 4 type 2" evidence="6">
    <location>
        <begin position="139"/>
        <end position="184"/>
    </location>
</feature>
<organism evidence="7 8">
    <name type="scientific">Parabacteroides chartae</name>
    <dbReference type="NCBI Taxonomy" id="1037355"/>
    <lineage>
        <taxon>Bacteria</taxon>
        <taxon>Pseudomonadati</taxon>
        <taxon>Bacteroidota</taxon>
        <taxon>Bacteroidia</taxon>
        <taxon>Bacteroidales</taxon>
        <taxon>Tannerellaceae</taxon>
        <taxon>Parabacteroides</taxon>
    </lineage>
</organism>
<dbReference type="InterPro" id="IPR013324">
    <property type="entry name" value="RNA_pol_sigma_r3/r4-like"/>
</dbReference>
<dbReference type="GO" id="GO:0003677">
    <property type="term" value="F:DNA binding"/>
    <property type="evidence" value="ECO:0007669"/>
    <property type="project" value="InterPro"/>
</dbReference>
<proteinExistence type="inferred from homology"/>
<protein>
    <submittedName>
        <fullName evidence="7">RNA polymerase sigma-70 factor, ECF subfamily</fullName>
    </submittedName>
</protein>
<dbReference type="EMBL" id="FUYQ01000006">
    <property type="protein sequence ID" value="SKB43743.1"/>
    <property type="molecule type" value="Genomic_DNA"/>
</dbReference>
<evidence type="ECO:0000313" key="8">
    <source>
        <dbReference type="Proteomes" id="UP000190852"/>
    </source>
</evidence>
<reference evidence="8" key="1">
    <citation type="submission" date="2017-02" db="EMBL/GenBank/DDBJ databases">
        <authorList>
            <person name="Varghese N."/>
            <person name="Submissions S."/>
        </authorList>
    </citation>
    <scope>NUCLEOTIDE SEQUENCE [LARGE SCALE GENOMIC DNA]</scope>
    <source>
        <strain evidence="8">DSM 24967</strain>
    </source>
</reference>
<dbReference type="PANTHER" id="PTHR43133">
    <property type="entry name" value="RNA POLYMERASE ECF-TYPE SIGMA FACTO"/>
    <property type="match status" value="1"/>
</dbReference>
<dbReference type="GO" id="GO:0006352">
    <property type="term" value="P:DNA-templated transcription initiation"/>
    <property type="evidence" value="ECO:0007669"/>
    <property type="project" value="InterPro"/>
</dbReference>